<dbReference type="STRING" id="73044.GCA_000725795_02098"/>
<dbReference type="RefSeq" id="WP_037774637.1">
    <property type="nucleotide sequence ID" value="NZ_CP032229.1"/>
</dbReference>
<proteinExistence type="predicted"/>
<name>A0A4P6TPJ1_STRSO</name>
<dbReference type="GeneID" id="300097699"/>
<reference evidence="1 2" key="1">
    <citation type="submission" date="2018-08" db="EMBL/GenBank/DDBJ databases">
        <title>The complete genome sequence of Streptomyces seoulensis, a pioneer strain for nickel superoxide dismutase discovery.</title>
        <authorList>
            <person name="Shin J."/>
            <person name="Lee J.-S."/>
            <person name="Lee E.-J."/>
            <person name="Youn H.-D."/>
        </authorList>
    </citation>
    <scope>NUCLEOTIDE SEQUENCE [LARGE SCALE GENOMIC DNA]</scope>
    <source>
        <strain evidence="1 2">KCTC 9819</strain>
    </source>
</reference>
<dbReference type="AlphaFoldDB" id="A0A4P6TPJ1"/>
<dbReference type="KEGG" id="sseo:D0Z67_02000"/>
<dbReference type="InterPro" id="IPR051704">
    <property type="entry name" value="FAD_aromatic-hydroxylase"/>
</dbReference>
<evidence type="ECO:0000313" key="1">
    <source>
        <dbReference type="EMBL" id="QBJ89205.1"/>
    </source>
</evidence>
<dbReference type="EMBL" id="CP032229">
    <property type="protein sequence ID" value="QBJ89205.1"/>
    <property type="molecule type" value="Genomic_DNA"/>
</dbReference>
<dbReference type="Gene3D" id="3.50.50.60">
    <property type="entry name" value="FAD/NAD(P)-binding domain"/>
    <property type="match status" value="1"/>
</dbReference>
<dbReference type="PANTHER" id="PTHR46865:SF2">
    <property type="entry name" value="MONOOXYGENASE"/>
    <property type="match status" value="1"/>
</dbReference>
<organism evidence="1 2">
    <name type="scientific">Streptomyces seoulensis</name>
    <dbReference type="NCBI Taxonomy" id="73044"/>
    <lineage>
        <taxon>Bacteria</taxon>
        <taxon>Bacillati</taxon>
        <taxon>Actinomycetota</taxon>
        <taxon>Actinomycetes</taxon>
        <taxon>Kitasatosporales</taxon>
        <taxon>Streptomycetaceae</taxon>
        <taxon>Streptomyces</taxon>
    </lineage>
</organism>
<keyword evidence="2" id="KW-1185">Reference proteome</keyword>
<gene>
    <name evidence="1" type="ORF">D0Z67_02000</name>
</gene>
<dbReference type="PANTHER" id="PTHR46865">
    <property type="entry name" value="OXIDOREDUCTASE-RELATED"/>
    <property type="match status" value="1"/>
</dbReference>
<accession>A0A4P6TPJ1</accession>
<sequence>MTRSTPRTVLISGASIAGPALAYWVGAYVLAGELATRADHTEAFTAYERITRDFVEANQALATAGGTFITPTTREMLDARNAALQDAAALNGEEGRAAHAGLVLPDYAG</sequence>
<dbReference type="InterPro" id="IPR036188">
    <property type="entry name" value="FAD/NAD-bd_sf"/>
</dbReference>
<dbReference type="Proteomes" id="UP000292547">
    <property type="component" value="Chromosome"/>
</dbReference>
<protein>
    <submittedName>
        <fullName evidence="1">Uncharacterized protein</fullName>
    </submittedName>
</protein>
<dbReference type="OrthoDB" id="3356051at2"/>
<evidence type="ECO:0000313" key="2">
    <source>
        <dbReference type="Proteomes" id="UP000292547"/>
    </source>
</evidence>